<dbReference type="PANTHER" id="PTHR48050:SF13">
    <property type="entry name" value="STEROL 3-BETA-GLUCOSYLTRANSFERASE UGT80A2"/>
    <property type="match status" value="1"/>
</dbReference>
<dbReference type="InterPro" id="IPR050426">
    <property type="entry name" value="Glycosyltransferase_28"/>
</dbReference>
<dbReference type="EMBL" id="JAUFSA010000006">
    <property type="protein sequence ID" value="MDP7739604.1"/>
    <property type="molecule type" value="Genomic_DNA"/>
</dbReference>
<reference evidence="3" key="1">
    <citation type="submission" date="2023-06" db="EMBL/GenBank/DDBJ databases">
        <title>Identification of two novel mycobacterium reveal diversities and complexities of Mycobacterium gordonae clade.</title>
        <authorList>
            <person name="Matsumoto Y."/>
            <person name="Nakamura S."/>
            <person name="Motooka D."/>
            <person name="Fukushima K."/>
        </authorList>
    </citation>
    <scope>NUCLEOTIDE SEQUENCE</scope>
    <source>
        <strain evidence="3">TY812</strain>
    </source>
</reference>
<dbReference type="InterPro" id="IPR004276">
    <property type="entry name" value="GlycoTrans_28_N"/>
</dbReference>
<comment type="caution">
    <text evidence="3">The sequence shown here is derived from an EMBL/GenBank/DDBJ whole genome shotgun (WGS) entry which is preliminary data.</text>
</comment>
<accession>A0AAJ1SDZ9</accession>
<dbReference type="PANTHER" id="PTHR48050">
    <property type="entry name" value="STEROL 3-BETA-GLUCOSYLTRANSFERASE"/>
    <property type="match status" value="1"/>
</dbReference>
<dbReference type="Pfam" id="PF06722">
    <property type="entry name" value="EryCIII-like_C"/>
    <property type="match status" value="1"/>
</dbReference>
<dbReference type="InterPro" id="IPR002213">
    <property type="entry name" value="UDP_glucos_trans"/>
</dbReference>
<protein>
    <submittedName>
        <fullName evidence="3">Glycosyltransferase</fullName>
    </submittedName>
</protein>
<evidence type="ECO:0000313" key="4">
    <source>
        <dbReference type="Proteomes" id="UP001229081"/>
    </source>
</evidence>
<dbReference type="GO" id="GO:0033072">
    <property type="term" value="P:vancomycin biosynthetic process"/>
    <property type="evidence" value="ECO:0007669"/>
    <property type="project" value="UniProtKB-ARBA"/>
</dbReference>
<evidence type="ECO:0000259" key="2">
    <source>
        <dbReference type="Pfam" id="PF06722"/>
    </source>
</evidence>
<dbReference type="InterPro" id="IPR010610">
    <property type="entry name" value="EryCIII-like_C"/>
</dbReference>
<dbReference type="GO" id="GO:0008194">
    <property type="term" value="F:UDP-glycosyltransferase activity"/>
    <property type="evidence" value="ECO:0007669"/>
    <property type="project" value="InterPro"/>
</dbReference>
<dbReference type="GO" id="GO:0016758">
    <property type="term" value="F:hexosyltransferase activity"/>
    <property type="evidence" value="ECO:0007669"/>
    <property type="project" value="InterPro"/>
</dbReference>
<evidence type="ECO:0000259" key="1">
    <source>
        <dbReference type="Pfam" id="PF03033"/>
    </source>
</evidence>
<dbReference type="RefSeq" id="WP_306256021.1">
    <property type="nucleotide sequence ID" value="NZ_JAUFSA010000006.1"/>
</dbReference>
<dbReference type="GO" id="GO:0005975">
    <property type="term" value="P:carbohydrate metabolic process"/>
    <property type="evidence" value="ECO:0007669"/>
    <property type="project" value="InterPro"/>
</dbReference>
<name>A0AAJ1SDZ9_9MYCO</name>
<dbReference type="AlphaFoldDB" id="A0AAJ1SDZ9"/>
<dbReference type="Gene3D" id="3.40.50.2000">
    <property type="entry name" value="Glycogen Phosphorylase B"/>
    <property type="match status" value="2"/>
</dbReference>
<feature type="domain" description="Glycosyltransferase family 28 N-terminal" evidence="1">
    <location>
        <begin position="3"/>
        <end position="89"/>
    </location>
</feature>
<feature type="domain" description="Erythromycin biosynthesis protein CIII-like C-terminal" evidence="2">
    <location>
        <begin position="301"/>
        <end position="413"/>
    </location>
</feature>
<dbReference type="Proteomes" id="UP001229081">
    <property type="component" value="Unassembled WGS sequence"/>
</dbReference>
<dbReference type="Pfam" id="PF03033">
    <property type="entry name" value="Glyco_transf_28"/>
    <property type="match status" value="1"/>
</dbReference>
<organism evidence="3 4">
    <name type="scientific">Mycobacterium paragordonae</name>
    <dbReference type="NCBI Taxonomy" id="1389713"/>
    <lineage>
        <taxon>Bacteria</taxon>
        <taxon>Bacillati</taxon>
        <taxon>Actinomycetota</taxon>
        <taxon>Actinomycetes</taxon>
        <taxon>Mycobacteriales</taxon>
        <taxon>Mycobacteriaceae</taxon>
        <taxon>Mycobacterium</taxon>
    </lineage>
</organism>
<sequence>MKFALACYGSRGDVEPSAAVGRELLRRGHEVRMAVPPEQVGFVEATGLAAVDFGLDAEAPMEAQQDFMGCLMRTPWRIRDLIRLWREHENVLSECWTAMTTTLTSLADGTDLILSGLVFQQVAANVAEYHDIPLATLHWFPMRVNGQLMPSLPAPLTRAAMRLDDRLGWRMTRTAENAQRRALSLPKATGPSSQRIGRRGSLELQGYDEIFFPGLAAEWAEWDGHRPFVGALTLELPTDADDEVASWVAAGTPPVYFGFGSPTIDSPADTLAMISAACRQLGERALVCAGWSDFTGLADSEHVKVVNSVNFAATFPACRAIVHHGGAGTTAASLRSGVPTLILWTDFAQPIWGVQIKRLGVGTARQFSRSTSESLVSDLRTILAPQYITRAREVGCQAITAAESARVAADLVENFARRRRTD</sequence>
<proteinExistence type="predicted"/>
<evidence type="ECO:0000313" key="3">
    <source>
        <dbReference type="EMBL" id="MDP7739604.1"/>
    </source>
</evidence>
<dbReference type="SUPFAM" id="SSF53756">
    <property type="entry name" value="UDP-Glycosyltransferase/glycogen phosphorylase"/>
    <property type="match status" value="1"/>
</dbReference>
<gene>
    <name evidence="3" type="ORF">QXL92_33295</name>
</gene>
<dbReference type="FunFam" id="3.40.50.2000:FF:000009">
    <property type="entry name" value="Sterol 3-beta-glucosyltransferase UGT80A2"/>
    <property type="match status" value="1"/>
</dbReference>
<dbReference type="CDD" id="cd03784">
    <property type="entry name" value="GT1_Gtf-like"/>
    <property type="match status" value="1"/>
</dbReference>